<dbReference type="GO" id="GO:0003964">
    <property type="term" value="F:RNA-directed DNA polymerase activity"/>
    <property type="evidence" value="ECO:0007669"/>
    <property type="project" value="UniProtKB-KW"/>
</dbReference>
<protein>
    <submittedName>
        <fullName evidence="2">Putative reverse transcriptase, RNA-dependent DNA polymerase, Gag-polypeptide of LTR copia-type</fullName>
    </submittedName>
</protein>
<dbReference type="CDD" id="cd09272">
    <property type="entry name" value="RNase_HI_RT_Ty1"/>
    <property type="match status" value="1"/>
</dbReference>
<dbReference type="InterPro" id="IPR012337">
    <property type="entry name" value="RNaseH-like_sf"/>
</dbReference>
<dbReference type="InterPro" id="IPR039537">
    <property type="entry name" value="Retrotran_Ty1/copia-like"/>
</dbReference>
<evidence type="ECO:0000256" key="1">
    <source>
        <dbReference type="SAM" id="MobiDB-lite"/>
    </source>
</evidence>
<accession>A0A6L2KUD2</accession>
<gene>
    <name evidence="2" type="ORF">Tci_025201</name>
</gene>
<dbReference type="PANTHER" id="PTHR42648">
    <property type="entry name" value="TRANSPOSASE, PUTATIVE-RELATED"/>
    <property type="match status" value="1"/>
</dbReference>
<keyword evidence="2" id="KW-0808">Transferase</keyword>
<dbReference type="EMBL" id="BKCJ010003139">
    <property type="protein sequence ID" value="GEU53223.1"/>
    <property type="molecule type" value="Genomic_DNA"/>
</dbReference>
<dbReference type="SUPFAM" id="SSF53098">
    <property type="entry name" value="Ribonuclease H-like"/>
    <property type="match status" value="1"/>
</dbReference>
<evidence type="ECO:0000313" key="2">
    <source>
        <dbReference type="EMBL" id="GEU53223.1"/>
    </source>
</evidence>
<keyword evidence="2" id="KW-0548">Nucleotidyltransferase</keyword>
<dbReference type="InterPro" id="IPR036397">
    <property type="entry name" value="RNaseH_sf"/>
</dbReference>
<feature type="region of interest" description="Disordered" evidence="1">
    <location>
        <begin position="134"/>
        <end position="156"/>
    </location>
</feature>
<reference evidence="2" key="1">
    <citation type="journal article" date="2019" name="Sci. Rep.">
        <title>Draft genome of Tanacetum cinerariifolium, the natural source of mosquito coil.</title>
        <authorList>
            <person name="Yamashiro T."/>
            <person name="Shiraishi A."/>
            <person name="Satake H."/>
            <person name="Nakayama K."/>
        </authorList>
    </citation>
    <scope>NUCLEOTIDE SEQUENCE</scope>
</reference>
<dbReference type="GO" id="GO:0003676">
    <property type="term" value="F:nucleic acid binding"/>
    <property type="evidence" value="ECO:0007669"/>
    <property type="project" value="InterPro"/>
</dbReference>
<sequence length="418" mass="46401">MDPIPDVKTIFFVISREESHSRSSSVVGNKHHASAFVARSYNNNETNKGPNNNNNNRKNGINPNLICSNPNCGLTGHTVDKCYKIVRYPDHIKKKWANQKSSNSFSSNNASVEVPTSIASSPCSATSLSAKQDLQQQKTLGTSSQKEVSYTPQQNGIAERKHRHLLNVTRSLLFQAAIPLNMWTKCILTATYLINRLPTSMLKGKSSYDLVFGTEPNIDHLSPYFKSSPDPLPNDESEANNQGSGGESPYDENAITFQSDNNIVDSGSTSEGNDFNIQNVVSEPTYERRFGATSKLPTKLSDFVLDEAEYRALASATCEVIWLANLLQDLNIKIEKPITMLCDNKAAIQIASNSVFHDRTKHFEIDLHFIRDKMIDGIIKPSKIESANNNADILTKGLPADQHAFLTKKLNMVDMFKT</sequence>
<dbReference type="Gene3D" id="3.30.420.10">
    <property type="entry name" value="Ribonuclease H-like superfamily/Ribonuclease H"/>
    <property type="match status" value="1"/>
</dbReference>
<organism evidence="2">
    <name type="scientific">Tanacetum cinerariifolium</name>
    <name type="common">Dalmatian daisy</name>
    <name type="synonym">Chrysanthemum cinerariifolium</name>
    <dbReference type="NCBI Taxonomy" id="118510"/>
    <lineage>
        <taxon>Eukaryota</taxon>
        <taxon>Viridiplantae</taxon>
        <taxon>Streptophyta</taxon>
        <taxon>Embryophyta</taxon>
        <taxon>Tracheophyta</taxon>
        <taxon>Spermatophyta</taxon>
        <taxon>Magnoliopsida</taxon>
        <taxon>eudicotyledons</taxon>
        <taxon>Gunneridae</taxon>
        <taxon>Pentapetalae</taxon>
        <taxon>asterids</taxon>
        <taxon>campanulids</taxon>
        <taxon>Asterales</taxon>
        <taxon>Asteraceae</taxon>
        <taxon>Asteroideae</taxon>
        <taxon>Anthemideae</taxon>
        <taxon>Anthemidinae</taxon>
        <taxon>Tanacetum</taxon>
    </lineage>
</organism>
<feature type="region of interest" description="Disordered" evidence="1">
    <location>
        <begin position="222"/>
        <end position="252"/>
    </location>
</feature>
<proteinExistence type="predicted"/>
<dbReference type="AlphaFoldDB" id="A0A6L2KUD2"/>
<dbReference type="PANTHER" id="PTHR42648:SF31">
    <property type="entry name" value="RNA-DIRECTED DNA POLYMERASE"/>
    <property type="match status" value="1"/>
</dbReference>
<comment type="caution">
    <text evidence="2">The sequence shown here is derived from an EMBL/GenBank/DDBJ whole genome shotgun (WGS) entry which is preliminary data.</text>
</comment>
<keyword evidence="2" id="KW-0695">RNA-directed DNA polymerase</keyword>
<name>A0A6L2KUD2_TANCI</name>